<accession>A0ABQ0S2S1</accession>
<comment type="caution">
    <text evidence="8">The sequence shown here is derived from an EMBL/GenBank/DDBJ whole genome shotgun (WGS) entry which is preliminary data.</text>
</comment>
<feature type="transmembrane region" description="Helical" evidence="6">
    <location>
        <begin position="193"/>
        <end position="219"/>
    </location>
</feature>
<evidence type="ECO:0000256" key="5">
    <source>
        <dbReference type="ARBA" id="ARBA00023136"/>
    </source>
</evidence>
<keyword evidence="5 6" id="KW-0472">Membrane</keyword>
<sequence length="323" mass="30797">MIPTGDAMTGDTARHDAGPAVVTGWCAIALGAAVVAAGASGGIAADSVPLGLAATVVRGGADLAALLVAGAALAMILAPGRVPGAGRMLIAAVPAWFAVLLVEAVVRSSIMAGESPATVRPADVVGYLTGPAAGTGLIVAGTATLLLLGCAAGLPAGSGHGAGPAVLVLVIAVAGAAAPPAFGHAAASANAVIAVPGVVLHVAAALLWVGGLGAVLVLARDPVLLADALPRFSRLAGWSVGVLAVSGLLAATARLGSPAELVGGAYGALVLVKIVLLAGAAALGGLTRRRLRAGRVPVLAWAGMEIVLLLAAVGVAATLTRTA</sequence>
<feature type="transmembrane region" description="Helical" evidence="6">
    <location>
        <begin position="265"/>
        <end position="286"/>
    </location>
</feature>
<dbReference type="Proteomes" id="UP000320693">
    <property type="component" value="Unassembled WGS sequence"/>
</dbReference>
<feature type="transmembrane region" description="Helical" evidence="6">
    <location>
        <begin position="298"/>
        <end position="319"/>
    </location>
</feature>
<evidence type="ECO:0000256" key="4">
    <source>
        <dbReference type="ARBA" id="ARBA00022989"/>
    </source>
</evidence>
<keyword evidence="3 6" id="KW-0812">Transmembrane</keyword>
<feature type="transmembrane region" description="Helical" evidence="6">
    <location>
        <begin position="132"/>
        <end position="154"/>
    </location>
</feature>
<evidence type="ECO:0000313" key="9">
    <source>
        <dbReference type="Proteomes" id="UP000320693"/>
    </source>
</evidence>
<keyword evidence="2" id="KW-1003">Cell membrane</keyword>
<keyword evidence="9" id="KW-1185">Reference proteome</keyword>
<evidence type="ECO:0000313" key="8">
    <source>
        <dbReference type="EMBL" id="GEC27195.1"/>
    </source>
</evidence>
<feature type="transmembrane region" description="Helical" evidence="6">
    <location>
        <begin position="166"/>
        <end position="187"/>
    </location>
</feature>
<dbReference type="PANTHER" id="PTHR34820">
    <property type="entry name" value="INNER MEMBRANE PROTEIN YEBZ"/>
    <property type="match status" value="1"/>
</dbReference>
<comment type="subcellular location">
    <subcellularLocation>
        <location evidence="1">Cell membrane</location>
        <topology evidence="1">Multi-pass membrane protein</topology>
    </subcellularLocation>
</comment>
<name>A0ABQ0S2S1_9PSEU</name>
<evidence type="ECO:0000256" key="6">
    <source>
        <dbReference type="SAM" id="Phobius"/>
    </source>
</evidence>
<feature type="transmembrane region" description="Helical" evidence="6">
    <location>
        <begin position="56"/>
        <end position="77"/>
    </location>
</feature>
<evidence type="ECO:0000259" key="7">
    <source>
        <dbReference type="Pfam" id="PF05425"/>
    </source>
</evidence>
<feature type="transmembrane region" description="Helical" evidence="6">
    <location>
        <begin position="235"/>
        <end position="253"/>
    </location>
</feature>
<proteinExistence type="predicted"/>
<keyword evidence="4 6" id="KW-1133">Transmembrane helix</keyword>
<evidence type="ECO:0000256" key="3">
    <source>
        <dbReference type="ARBA" id="ARBA00022692"/>
    </source>
</evidence>
<protein>
    <recommendedName>
        <fullName evidence="7">Copper resistance protein D domain-containing protein</fullName>
    </recommendedName>
</protein>
<evidence type="ECO:0000256" key="1">
    <source>
        <dbReference type="ARBA" id="ARBA00004651"/>
    </source>
</evidence>
<dbReference type="EMBL" id="BJNH01000050">
    <property type="protein sequence ID" value="GEC27195.1"/>
    <property type="molecule type" value="Genomic_DNA"/>
</dbReference>
<dbReference type="PANTHER" id="PTHR34820:SF4">
    <property type="entry name" value="INNER MEMBRANE PROTEIN YEBZ"/>
    <property type="match status" value="1"/>
</dbReference>
<evidence type="ECO:0000256" key="2">
    <source>
        <dbReference type="ARBA" id="ARBA00022475"/>
    </source>
</evidence>
<dbReference type="InterPro" id="IPR008457">
    <property type="entry name" value="Cu-R_CopD_dom"/>
</dbReference>
<reference evidence="8 9" key="1">
    <citation type="submission" date="2019-06" db="EMBL/GenBank/DDBJ databases">
        <title>Whole genome shotgun sequence of Pseudonocardia saturnea NBRC 14499.</title>
        <authorList>
            <person name="Hosoyama A."/>
            <person name="Uohara A."/>
            <person name="Ohji S."/>
            <person name="Ichikawa N."/>
        </authorList>
    </citation>
    <scope>NUCLEOTIDE SEQUENCE [LARGE SCALE GENOMIC DNA]</scope>
    <source>
        <strain evidence="8 9">NBRC 14499</strain>
    </source>
</reference>
<feature type="transmembrane region" description="Helical" evidence="6">
    <location>
        <begin position="89"/>
        <end position="112"/>
    </location>
</feature>
<dbReference type="Pfam" id="PF05425">
    <property type="entry name" value="CopD"/>
    <property type="match status" value="1"/>
</dbReference>
<feature type="transmembrane region" description="Helical" evidence="6">
    <location>
        <begin position="21"/>
        <end position="44"/>
    </location>
</feature>
<organism evidence="8 9">
    <name type="scientific">Pseudonocardia saturnea</name>
    <dbReference type="NCBI Taxonomy" id="33909"/>
    <lineage>
        <taxon>Bacteria</taxon>
        <taxon>Bacillati</taxon>
        <taxon>Actinomycetota</taxon>
        <taxon>Actinomycetes</taxon>
        <taxon>Pseudonocardiales</taxon>
        <taxon>Pseudonocardiaceae</taxon>
        <taxon>Pseudonocardia</taxon>
    </lineage>
</organism>
<gene>
    <name evidence="8" type="ORF">PSA01_42240</name>
</gene>
<dbReference type="InterPro" id="IPR032694">
    <property type="entry name" value="CopC/D"/>
</dbReference>
<feature type="domain" description="Copper resistance protein D" evidence="7">
    <location>
        <begin position="227"/>
        <end position="319"/>
    </location>
</feature>